<evidence type="ECO:0000256" key="2">
    <source>
        <dbReference type="ARBA" id="ARBA00023125"/>
    </source>
</evidence>
<evidence type="ECO:0000256" key="4">
    <source>
        <dbReference type="PROSITE-ProRule" id="PRU00335"/>
    </source>
</evidence>
<feature type="DNA-binding region" description="H-T-H motif" evidence="4">
    <location>
        <begin position="37"/>
        <end position="56"/>
    </location>
</feature>
<name>A0A4R1HEL0_PSEEN</name>
<evidence type="ECO:0000259" key="5">
    <source>
        <dbReference type="PROSITE" id="PS50977"/>
    </source>
</evidence>
<keyword evidence="7" id="KW-1185">Reference proteome</keyword>
<organism evidence="6 7">
    <name type="scientific">Pseudonocardia endophytica</name>
    <dbReference type="NCBI Taxonomy" id="401976"/>
    <lineage>
        <taxon>Bacteria</taxon>
        <taxon>Bacillati</taxon>
        <taxon>Actinomycetota</taxon>
        <taxon>Actinomycetes</taxon>
        <taxon>Pseudonocardiales</taxon>
        <taxon>Pseudonocardiaceae</taxon>
        <taxon>Pseudonocardia</taxon>
    </lineage>
</organism>
<evidence type="ECO:0000313" key="7">
    <source>
        <dbReference type="Proteomes" id="UP000295560"/>
    </source>
</evidence>
<gene>
    <name evidence="6" type="ORF">EV378_4504</name>
</gene>
<keyword evidence="3" id="KW-0804">Transcription</keyword>
<feature type="domain" description="HTH tetR-type" evidence="5">
    <location>
        <begin position="14"/>
        <end position="74"/>
    </location>
</feature>
<dbReference type="SUPFAM" id="SSF46689">
    <property type="entry name" value="Homeodomain-like"/>
    <property type="match status" value="1"/>
</dbReference>
<keyword evidence="1" id="KW-0805">Transcription regulation</keyword>
<dbReference type="InterPro" id="IPR023772">
    <property type="entry name" value="DNA-bd_HTH_TetR-type_CS"/>
</dbReference>
<dbReference type="PRINTS" id="PR00455">
    <property type="entry name" value="HTHTETR"/>
</dbReference>
<dbReference type="OrthoDB" id="3635456at2"/>
<evidence type="ECO:0000256" key="1">
    <source>
        <dbReference type="ARBA" id="ARBA00023015"/>
    </source>
</evidence>
<dbReference type="PROSITE" id="PS01081">
    <property type="entry name" value="HTH_TETR_1"/>
    <property type="match status" value="1"/>
</dbReference>
<dbReference type="AlphaFoldDB" id="A0A4R1HEL0"/>
<dbReference type="GO" id="GO:0003700">
    <property type="term" value="F:DNA-binding transcription factor activity"/>
    <property type="evidence" value="ECO:0007669"/>
    <property type="project" value="TreeGrafter"/>
</dbReference>
<sequence length="202" mass="21951">MSTAVPGRRERKKAATRRALADAALELFLDRGFDGVTVAEIADAADVSVTTLFKHFPSKEALLFDEDGDREADLTGAVTGRADGETVLDALHRWFVGRLVAPPRRLGGRGTPTAEDMERFGELLGSTPSLREYGRRMWARHEDALADAIAAEVGESDPSPAVRAIANIVVHLPALLRRDGVDPREQLDATFALLRDGWAEHG</sequence>
<dbReference type="RefSeq" id="WP_132429338.1">
    <property type="nucleotide sequence ID" value="NZ_SMFZ01000002.1"/>
</dbReference>
<evidence type="ECO:0000313" key="6">
    <source>
        <dbReference type="EMBL" id="TCK20544.1"/>
    </source>
</evidence>
<dbReference type="InterPro" id="IPR050109">
    <property type="entry name" value="HTH-type_TetR-like_transc_reg"/>
</dbReference>
<dbReference type="Pfam" id="PF00440">
    <property type="entry name" value="TetR_N"/>
    <property type="match status" value="1"/>
</dbReference>
<dbReference type="PANTHER" id="PTHR30055:SF234">
    <property type="entry name" value="HTH-TYPE TRANSCRIPTIONAL REGULATOR BETI"/>
    <property type="match status" value="1"/>
</dbReference>
<dbReference type="GO" id="GO:0000976">
    <property type="term" value="F:transcription cis-regulatory region binding"/>
    <property type="evidence" value="ECO:0007669"/>
    <property type="project" value="TreeGrafter"/>
</dbReference>
<dbReference type="Proteomes" id="UP000295560">
    <property type="component" value="Unassembled WGS sequence"/>
</dbReference>
<keyword evidence="2 4" id="KW-0238">DNA-binding</keyword>
<dbReference type="PROSITE" id="PS50977">
    <property type="entry name" value="HTH_TETR_2"/>
    <property type="match status" value="1"/>
</dbReference>
<proteinExistence type="predicted"/>
<dbReference type="InterPro" id="IPR001647">
    <property type="entry name" value="HTH_TetR"/>
</dbReference>
<accession>A0A4R1HEL0</accession>
<reference evidence="6 7" key="1">
    <citation type="submission" date="2019-03" db="EMBL/GenBank/DDBJ databases">
        <title>Sequencing the genomes of 1000 actinobacteria strains.</title>
        <authorList>
            <person name="Klenk H.-P."/>
        </authorList>
    </citation>
    <scope>NUCLEOTIDE SEQUENCE [LARGE SCALE GENOMIC DNA]</scope>
    <source>
        <strain evidence="6 7">DSM 44969</strain>
    </source>
</reference>
<comment type="caution">
    <text evidence="6">The sequence shown here is derived from an EMBL/GenBank/DDBJ whole genome shotgun (WGS) entry which is preliminary data.</text>
</comment>
<dbReference type="EMBL" id="SMFZ01000002">
    <property type="protein sequence ID" value="TCK20544.1"/>
    <property type="molecule type" value="Genomic_DNA"/>
</dbReference>
<dbReference type="InterPro" id="IPR009057">
    <property type="entry name" value="Homeodomain-like_sf"/>
</dbReference>
<evidence type="ECO:0000256" key="3">
    <source>
        <dbReference type="ARBA" id="ARBA00023163"/>
    </source>
</evidence>
<protein>
    <submittedName>
        <fullName evidence="6">TetR family transcriptional regulator</fullName>
    </submittedName>
</protein>
<dbReference type="PANTHER" id="PTHR30055">
    <property type="entry name" value="HTH-TYPE TRANSCRIPTIONAL REGULATOR RUTR"/>
    <property type="match status" value="1"/>
</dbReference>
<dbReference type="Gene3D" id="1.10.357.10">
    <property type="entry name" value="Tetracycline Repressor, domain 2"/>
    <property type="match status" value="1"/>
</dbReference>